<dbReference type="AlphaFoldDB" id="A0A3G1A4P3"/>
<organism evidence="3 4">
    <name type="scientific">Thermofilum adornatum 1505</name>
    <dbReference type="NCBI Taxonomy" id="697581"/>
    <lineage>
        <taxon>Archaea</taxon>
        <taxon>Thermoproteota</taxon>
        <taxon>Thermoprotei</taxon>
        <taxon>Thermofilales</taxon>
        <taxon>Thermofilaceae</taxon>
        <taxon>Thermofilum</taxon>
    </lineage>
</organism>
<dbReference type="GO" id="GO:0003978">
    <property type="term" value="F:UDP-glucose 4-epimerase activity"/>
    <property type="evidence" value="ECO:0007669"/>
    <property type="project" value="UniProtKB-EC"/>
</dbReference>
<dbReference type="EMBL" id="CP007493">
    <property type="protein sequence ID" value="AJB41550.1"/>
    <property type="molecule type" value="Genomic_DNA"/>
</dbReference>
<evidence type="ECO:0000259" key="2">
    <source>
        <dbReference type="Pfam" id="PF01370"/>
    </source>
</evidence>
<dbReference type="STRING" id="697581.TCARB_0484"/>
<dbReference type="Proteomes" id="UP000266720">
    <property type="component" value="Chromosome"/>
</dbReference>
<dbReference type="EC" id="5.1.3.2" evidence="3"/>
<reference evidence="4" key="1">
    <citation type="book" date="2010" name="EXTREMOPHILES" publisher="0:0-0">
        <title>Complete genome sequences of ten hyperthermophilic archaea reveal their metabolic capabilities and possible ecological roles.</title>
        <editorList>
            <person name="?"/>
        </editorList>
        <authorList>
            <person name="Ravin N.V."/>
            <person name="Mardanov A.V."/>
            <person name="Bonch-Osmolovskaya E.A."/>
            <person name="Skryabin K.G."/>
        </authorList>
    </citation>
    <scope>NUCLEOTIDE SEQUENCE [LARGE SCALE GENOMIC DNA]</scope>
    <source>
        <strain evidence="4">1505</strain>
    </source>
</reference>
<protein>
    <submittedName>
        <fullName evidence="3">UDP-glucose 4-epimerase</fullName>
        <ecNumber evidence="3">5.1.3.2</ecNumber>
    </submittedName>
</protein>
<gene>
    <name evidence="3" type="ORF">TCARB_0484</name>
</gene>
<dbReference type="InterPro" id="IPR001509">
    <property type="entry name" value="Epimerase_deHydtase"/>
</dbReference>
<dbReference type="KEGG" id="tcb:TCARB_0484"/>
<evidence type="ECO:0000313" key="3">
    <source>
        <dbReference type="EMBL" id="AJB41550.1"/>
    </source>
</evidence>
<dbReference type="SUPFAM" id="SSF51735">
    <property type="entry name" value="NAD(P)-binding Rossmann-fold domains"/>
    <property type="match status" value="1"/>
</dbReference>
<keyword evidence="3" id="KW-0413">Isomerase</keyword>
<evidence type="ECO:0000256" key="1">
    <source>
        <dbReference type="ARBA" id="ARBA00007637"/>
    </source>
</evidence>
<comment type="similarity">
    <text evidence="1">Belongs to the NAD(P)-dependent epimerase/dehydratase family.</text>
</comment>
<dbReference type="GeneID" id="25405940"/>
<dbReference type="CDD" id="cd05234">
    <property type="entry name" value="UDP_G4E_2_SDR_e"/>
    <property type="match status" value="1"/>
</dbReference>
<dbReference type="RefSeq" id="WP_052886601.1">
    <property type="nucleotide sequence ID" value="NZ_CP007493.1"/>
</dbReference>
<evidence type="ECO:0000313" key="4">
    <source>
        <dbReference type="Proteomes" id="UP000266720"/>
    </source>
</evidence>
<proteinExistence type="inferred from homology"/>
<feature type="domain" description="NAD-dependent epimerase/dehydratase" evidence="2">
    <location>
        <begin position="3"/>
        <end position="233"/>
    </location>
</feature>
<dbReference type="PANTHER" id="PTHR43000">
    <property type="entry name" value="DTDP-D-GLUCOSE 4,6-DEHYDRATASE-RELATED"/>
    <property type="match status" value="1"/>
</dbReference>
<dbReference type="Pfam" id="PF01370">
    <property type="entry name" value="Epimerase"/>
    <property type="match status" value="1"/>
</dbReference>
<dbReference type="Gene3D" id="3.40.50.720">
    <property type="entry name" value="NAD(P)-binding Rossmann-like Domain"/>
    <property type="match status" value="1"/>
</dbReference>
<accession>A0A3G1A4P3</accession>
<sequence>MKVLVTGGAGFIGSFLAEKLLQKGFEVKILDNFSTGTLKNLSHIQDQVEIVRGDIRSPQDLEKAINGVDAVFHFAANPEVRIGDPGEHFEHNILATYLLLETMRKKNVKDIVFASSSTVYGDAQKLPTPEDSALKPISVYGASKLACESLISSYAHTYGFKGVALRYANVVGPRATRGVIKDFILKLKANPRELEILGDGTQTKSYIWIDDAVDATIFAWERTIEGFEPYNVGSIDAISVKEVADIVVEVMGLRDVSYRFTGGVMGGRGWVGDVKYMHLDIAKLQRMGWSPKYSSREAVRKAAMSLVREIGTK</sequence>
<name>A0A3G1A4P3_9CREN</name>
<dbReference type="Gene3D" id="3.90.25.10">
    <property type="entry name" value="UDP-galactose 4-epimerase, domain 1"/>
    <property type="match status" value="2"/>
</dbReference>
<dbReference type="InterPro" id="IPR036291">
    <property type="entry name" value="NAD(P)-bd_dom_sf"/>
</dbReference>